<dbReference type="FunFam" id="1.10.150.20:FF:000014">
    <property type="entry name" value="Polymerase (DNA directed), eta"/>
    <property type="match status" value="1"/>
</dbReference>
<evidence type="ECO:0000256" key="12">
    <source>
        <dbReference type="SAM" id="MobiDB-lite"/>
    </source>
</evidence>
<dbReference type="OrthoDB" id="5723at2759"/>
<sequence>MSGKVPPERMAELRRGSKLRQRLQMEVEEATQSVQLTEDNIRHHYHQLSYIQAYEADPVRRHHDMAYWQSNINQLQSQMTMLQHRLAVAVQDLNDFEEATAEITQLLDLDKLLQDKSDMPSSPEPYAPLSSAEQYDDRTHRTRSQFTYRHLSQMASYVVTSPLRVVAHVDLDAFYAQCEIVRLGLPDDQPLAVQQWQSLIAVNYPARKAGIGGRFGSVSDAKKACPDLIAQHVATWREGDDKWAYRDDAAANMATDKVSLDPYRLESRRILALVREHLPQHLQRVEKASVDEVFLDLSAQVHSILLDRFPELQQPPPYNDPTERLPLPSVSALDWQADALVDLDEEREGQDPDWDDVAILVGSEIVRGLRSEIRERLRYTCSAGVACNKLLSKLGSGFKKPNRQTVVRNRAVGIFLHEFKLTKIRNLGGKLGEQVVSIFGTEKVEDLLPVSVEQLKAKLGEETGVWLYNTIRGVDTSEVNPRTQLRSMLSAKSFRPHINTQEQADRWLRIFVGDIFNRLVEEGVLENKRRPKTIHLSARHATQTRSRQMSIPQGRAIDETMLIGLARDLLSQILGDGSIWPCTNLSLTVGGFEDGIKNNMGIGAFLVKGDAAMSLIKDTEQGSSSSSSSLTSPAERPHKRARAGEAGIQRFFGKGQRDKTPSRAEEADATAAAHVRGRDGDGVENNQGHHHKSDAEAEMEADAGIRIEYSEPQHGELRCARCHASLEMPEALQSHMDWHMAKDIQNEERVKPAFAERSRNGNLVRGTNSKGSTGSSSSPRRGGRGGGSNKLEQGQSKLKFG</sequence>
<dbReference type="GO" id="GO:0005634">
    <property type="term" value="C:nucleus"/>
    <property type="evidence" value="ECO:0007669"/>
    <property type="project" value="UniProtKB-SubCell"/>
</dbReference>
<dbReference type="Pfam" id="PF21704">
    <property type="entry name" value="POLH-Rev1_HhH"/>
    <property type="match status" value="1"/>
</dbReference>
<dbReference type="STRING" id="1245745.A0A0A2W0X7"/>
<feature type="compositionally biased region" description="Low complexity" evidence="12">
    <location>
        <begin position="765"/>
        <end position="780"/>
    </location>
</feature>
<evidence type="ECO:0000256" key="2">
    <source>
        <dbReference type="ARBA" id="ARBA00004173"/>
    </source>
</evidence>
<evidence type="ECO:0000256" key="6">
    <source>
        <dbReference type="ARBA" id="ARBA00022771"/>
    </source>
</evidence>
<evidence type="ECO:0000256" key="10">
    <source>
        <dbReference type="ARBA" id="ARBA00023242"/>
    </source>
</evidence>
<dbReference type="InterPro" id="IPR052230">
    <property type="entry name" value="DNA_polymerase_eta"/>
</dbReference>
<evidence type="ECO:0000259" key="14">
    <source>
        <dbReference type="PROSITE" id="PS51907"/>
    </source>
</evidence>
<dbReference type="GO" id="GO:0042276">
    <property type="term" value="P:error-prone translesion synthesis"/>
    <property type="evidence" value="ECO:0007669"/>
    <property type="project" value="TreeGrafter"/>
</dbReference>
<dbReference type="Pfam" id="PF11799">
    <property type="entry name" value="IMS_C"/>
    <property type="match status" value="1"/>
</dbReference>
<gene>
    <name evidence="15" type="ORF">BBAD15_g8061</name>
</gene>
<dbReference type="GO" id="GO:0007064">
    <property type="term" value="P:mitotic sister chromatid cohesion"/>
    <property type="evidence" value="ECO:0007669"/>
    <property type="project" value="UniProtKB-ARBA"/>
</dbReference>
<evidence type="ECO:0000256" key="4">
    <source>
        <dbReference type="ARBA" id="ARBA00022723"/>
    </source>
</evidence>
<evidence type="ECO:0000256" key="8">
    <source>
        <dbReference type="ARBA" id="ARBA00023128"/>
    </source>
</evidence>
<keyword evidence="6" id="KW-0863">Zinc-finger</keyword>
<dbReference type="AlphaFoldDB" id="A0A0A2W0X7"/>
<dbReference type="Gene3D" id="3.30.1490.100">
    <property type="entry name" value="DNA polymerase, Y-family, little finger domain"/>
    <property type="match status" value="1"/>
</dbReference>
<dbReference type="InterPro" id="IPR001126">
    <property type="entry name" value="UmuC"/>
</dbReference>
<evidence type="ECO:0000259" key="13">
    <source>
        <dbReference type="PROSITE" id="PS50173"/>
    </source>
</evidence>
<keyword evidence="8" id="KW-0496">Mitochondrion</keyword>
<dbReference type="Gene3D" id="1.10.150.20">
    <property type="entry name" value="5' to 3' exonuclease, C-terminal subdomain"/>
    <property type="match status" value="1"/>
</dbReference>
<dbReference type="SUPFAM" id="SSF56672">
    <property type="entry name" value="DNA/RNA polymerases"/>
    <property type="match status" value="1"/>
</dbReference>
<keyword evidence="5" id="KW-0227">DNA damage</keyword>
<dbReference type="GO" id="GO:0003887">
    <property type="term" value="F:DNA-directed DNA polymerase activity"/>
    <property type="evidence" value="ECO:0007669"/>
    <property type="project" value="TreeGrafter"/>
</dbReference>
<feature type="domain" description="UBZ3-type" evidence="14">
    <location>
        <begin position="712"/>
        <end position="747"/>
    </location>
</feature>
<evidence type="ECO:0000256" key="7">
    <source>
        <dbReference type="ARBA" id="ARBA00022833"/>
    </source>
</evidence>
<dbReference type="Gene3D" id="3.30.70.270">
    <property type="match status" value="1"/>
</dbReference>
<dbReference type="Pfam" id="PF00817">
    <property type="entry name" value="IMS"/>
    <property type="match status" value="1"/>
</dbReference>
<dbReference type="HOGENOM" id="CLU_012348_7_1_1"/>
<keyword evidence="4" id="KW-0479">Metal-binding</keyword>
<evidence type="ECO:0000256" key="11">
    <source>
        <dbReference type="ARBA" id="ARBA00044975"/>
    </source>
</evidence>
<dbReference type="InterPro" id="IPR013087">
    <property type="entry name" value="Znf_C2H2_type"/>
</dbReference>
<dbReference type="GO" id="GO:0005739">
    <property type="term" value="C:mitochondrion"/>
    <property type="evidence" value="ECO:0007669"/>
    <property type="project" value="UniProtKB-SubCell"/>
</dbReference>
<organism evidence="15 16">
    <name type="scientific">Beauveria bassiana D1-5</name>
    <dbReference type="NCBI Taxonomy" id="1245745"/>
    <lineage>
        <taxon>Eukaryota</taxon>
        <taxon>Fungi</taxon>
        <taxon>Dikarya</taxon>
        <taxon>Ascomycota</taxon>
        <taxon>Pezizomycotina</taxon>
        <taxon>Sordariomycetes</taxon>
        <taxon>Hypocreomycetidae</taxon>
        <taxon>Hypocreales</taxon>
        <taxon>Cordycipitaceae</taxon>
        <taxon>Beauveria</taxon>
    </lineage>
</organism>
<feature type="compositionally biased region" description="Basic and acidic residues" evidence="12">
    <location>
        <begin position="655"/>
        <end position="666"/>
    </location>
</feature>
<dbReference type="InterPro" id="IPR043502">
    <property type="entry name" value="DNA/RNA_pol_sf"/>
</dbReference>
<dbReference type="FunFam" id="3.40.1170.60:FF:000008">
    <property type="entry name" value="DNA polymerase eta subunit"/>
    <property type="match status" value="1"/>
</dbReference>
<feature type="region of interest" description="Disordered" evidence="12">
    <location>
        <begin position="754"/>
        <end position="801"/>
    </location>
</feature>
<dbReference type="GO" id="GO:0009314">
    <property type="term" value="P:response to radiation"/>
    <property type="evidence" value="ECO:0007669"/>
    <property type="project" value="TreeGrafter"/>
</dbReference>
<feature type="region of interest" description="Disordered" evidence="12">
    <location>
        <begin position="618"/>
        <end position="698"/>
    </location>
</feature>
<evidence type="ECO:0000256" key="1">
    <source>
        <dbReference type="ARBA" id="ARBA00004123"/>
    </source>
</evidence>
<dbReference type="PANTHER" id="PTHR45873">
    <property type="entry name" value="DNA POLYMERASE ETA"/>
    <property type="match status" value="1"/>
</dbReference>
<dbReference type="PROSITE" id="PS51907">
    <property type="entry name" value="ZF_UBZ3"/>
    <property type="match status" value="1"/>
</dbReference>
<dbReference type="PROSITE" id="PS00028">
    <property type="entry name" value="ZINC_FINGER_C2H2_1"/>
    <property type="match status" value="1"/>
</dbReference>
<feature type="domain" description="UmuC" evidence="13">
    <location>
        <begin position="166"/>
        <end position="428"/>
    </location>
</feature>
<comment type="subcellular location">
    <subcellularLocation>
        <location evidence="2">Mitochondrion</location>
    </subcellularLocation>
    <subcellularLocation>
        <location evidence="1">Nucleus</location>
    </subcellularLocation>
</comment>
<dbReference type="PANTHER" id="PTHR45873:SF1">
    <property type="entry name" value="DNA POLYMERASE ETA"/>
    <property type="match status" value="1"/>
</dbReference>
<dbReference type="Pfam" id="PF18439">
    <property type="entry name" value="zf_UBZ"/>
    <property type="match status" value="1"/>
</dbReference>
<accession>A0A0A2W0X7</accession>
<dbReference type="GO" id="GO:0006281">
    <property type="term" value="P:DNA repair"/>
    <property type="evidence" value="ECO:0007669"/>
    <property type="project" value="UniProtKB-KW"/>
</dbReference>
<dbReference type="eggNOG" id="KOG2095">
    <property type="taxonomic scope" value="Eukaryota"/>
</dbReference>
<keyword evidence="3 15" id="KW-0808">Transferase</keyword>
<dbReference type="GO" id="GO:0003684">
    <property type="term" value="F:damaged DNA binding"/>
    <property type="evidence" value="ECO:0007669"/>
    <property type="project" value="InterPro"/>
</dbReference>
<proteinExistence type="predicted"/>
<dbReference type="GO" id="GO:0070987">
    <property type="term" value="P:error-free translesion synthesis"/>
    <property type="evidence" value="ECO:0007669"/>
    <property type="project" value="UniProtKB-ARBA"/>
</dbReference>
<dbReference type="FunFam" id="3.30.1490.100:FF:000009">
    <property type="entry name" value="DNA polymerase eta subunit"/>
    <property type="match status" value="1"/>
</dbReference>
<evidence type="ECO:0000313" key="15">
    <source>
        <dbReference type="EMBL" id="KGQ06619.1"/>
    </source>
</evidence>
<evidence type="ECO:0000313" key="16">
    <source>
        <dbReference type="Proteomes" id="UP000030106"/>
    </source>
</evidence>
<comment type="caution">
    <text evidence="15">The sequence shown here is derived from an EMBL/GenBank/DDBJ whole genome shotgun (WGS) entry which is preliminary data.</text>
</comment>
<name>A0A0A2W0X7_BEABA</name>
<dbReference type="InterPro" id="IPR036775">
    <property type="entry name" value="DNA_pol_Y-fam_lit_finger_sf"/>
</dbReference>
<keyword evidence="7" id="KW-0862">Zinc</keyword>
<dbReference type="InterPro" id="IPR043128">
    <property type="entry name" value="Rev_trsase/Diguanyl_cyclase"/>
</dbReference>
<evidence type="ECO:0000256" key="5">
    <source>
        <dbReference type="ARBA" id="ARBA00022763"/>
    </source>
</evidence>
<dbReference type="GO" id="GO:0005657">
    <property type="term" value="C:replication fork"/>
    <property type="evidence" value="ECO:0007669"/>
    <property type="project" value="TreeGrafter"/>
</dbReference>
<dbReference type="PROSITE" id="PS50173">
    <property type="entry name" value="UMUC"/>
    <property type="match status" value="1"/>
</dbReference>
<keyword evidence="9" id="KW-0234">DNA repair</keyword>
<dbReference type="Proteomes" id="UP000030106">
    <property type="component" value="Unassembled WGS sequence"/>
</dbReference>
<dbReference type="InterPro" id="IPR017961">
    <property type="entry name" value="DNA_pol_Y-fam_little_finger"/>
</dbReference>
<dbReference type="InterPro" id="IPR041298">
    <property type="entry name" value="UBZ3"/>
</dbReference>
<dbReference type="GO" id="GO:0008270">
    <property type="term" value="F:zinc ion binding"/>
    <property type="evidence" value="ECO:0007669"/>
    <property type="project" value="UniProtKB-KW"/>
</dbReference>
<reference evidence="15 16" key="1">
    <citation type="submission" date="2012-10" db="EMBL/GenBank/DDBJ databases">
        <title>Genome sequencing and analysis of entomopathogenic fungi Beauveria bassiana D1-5.</title>
        <authorList>
            <person name="Li Q."/>
            <person name="Wang L."/>
            <person name="Zhang Z."/>
            <person name="Wang Q."/>
            <person name="Ren J."/>
            <person name="Wang M."/>
            <person name="Xu W."/>
            <person name="Wang J."/>
            <person name="Lu Y."/>
            <person name="Du Q."/>
            <person name="Sun Z."/>
        </authorList>
    </citation>
    <scope>NUCLEOTIDE SEQUENCE [LARGE SCALE GENOMIC DNA]</scope>
    <source>
        <strain evidence="15 16">D1-5</strain>
    </source>
</reference>
<feature type="compositionally biased region" description="Polar residues" evidence="12">
    <location>
        <begin position="791"/>
        <end position="801"/>
    </location>
</feature>
<evidence type="ECO:0000256" key="9">
    <source>
        <dbReference type="ARBA" id="ARBA00023204"/>
    </source>
</evidence>
<keyword evidence="10" id="KW-0539">Nucleus</keyword>
<evidence type="ECO:0000256" key="3">
    <source>
        <dbReference type="ARBA" id="ARBA00022679"/>
    </source>
</evidence>
<dbReference type="EMBL" id="ANFO01000792">
    <property type="protein sequence ID" value="KGQ06619.1"/>
    <property type="molecule type" value="Genomic_DNA"/>
</dbReference>
<dbReference type="SUPFAM" id="SSF100879">
    <property type="entry name" value="Lesion bypass DNA polymerase (Y-family), little finger domain"/>
    <property type="match status" value="1"/>
</dbReference>
<dbReference type="Gene3D" id="3.40.1170.60">
    <property type="match status" value="1"/>
</dbReference>
<dbReference type="GO" id="GO:0035861">
    <property type="term" value="C:site of double-strand break"/>
    <property type="evidence" value="ECO:0007669"/>
    <property type="project" value="TreeGrafter"/>
</dbReference>
<protein>
    <recommendedName>
        <fullName evidence="11">DNA polymerase eta</fullName>
    </recommendedName>
</protein>